<reference evidence="5 6" key="1">
    <citation type="submission" date="2016-11" db="EMBL/GenBank/DDBJ databases">
        <authorList>
            <person name="Jaros S."/>
            <person name="Januszkiewicz K."/>
            <person name="Wedrychowicz H."/>
        </authorList>
    </citation>
    <scope>NUCLEOTIDE SEQUENCE [LARGE SCALE GENOMIC DNA]</scope>
    <source>
        <strain evidence="5 6">DSM 29431</strain>
    </source>
</reference>
<dbReference type="GO" id="GO:0046872">
    <property type="term" value="F:metal ion binding"/>
    <property type="evidence" value="ECO:0007669"/>
    <property type="project" value="UniProtKB-KW"/>
</dbReference>
<dbReference type="Pfam" id="PF05853">
    <property type="entry name" value="BKACE"/>
    <property type="match status" value="1"/>
</dbReference>
<keyword evidence="4" id="KW-0862">Zinc</keyword>
<evidence type="ECO:0000256" key="4">
    <source>
        <dbReference type="ARBA" id="ARBA00022833"/>
    </source>
</evidence>
<keyword evidence="3" id="KW-0479">Metal-binding</keyword>
<dbReference type="OrthoDB" id="9805277at2"/>
<protein>
    <submittedName>
        <fullName evidence="5">3-keto-5-aminohexanoate cleavage enzyme</fullName>
    </submittedName>
</protein>
<name>A0A1M5XMU1_9RHOB</name>
<evidence type="ECO:0000256" key="3">
    <source>
        <dbReference type="ARBA" id="ARBA00022723"/>
    </source>
</evidence>
<evidence type="ECO:0000256" key="2">
    <source>
        <dbReference type="ARBA" id="ARBA00022679"/>
    </source>
</evidence>
<dbReference type="InterPro" id="IPR013785">
    <property type="entry name" value="Aldolase_TIM"/>
</dbReference>
<dbReference type="PANTHER" id="PTHR37418">
    <property type="entry name" value="3-KETO-5-AMINOHEXANOATE CLEAVAGE ENZYME-RELATED"/>
    <property type="match status" value="1"/>
</dbReference>
<gene>
    <name evidence="5" type="ORF">SAMN05443551_4036</name>
</gene>
<dbReference type="PANTHER" id="PTHR37418:SF2">
    <property type="entry name" value="3-KETO-5-AMINOHEXANOATE CLEAVAGE ENZYME"/>
    <property type="match status" value="1"/>
</dbReference>
<sequence length="321" mass="35226">MPDAYDFNDARDYMKRAGTAKMPPLIICSAMSGGMHGKELNPALPETPEEQAAEAKRCYDAGASMVHIHARDPDTGYARPARRTEDFLEVNRLIRAQCPDLIIDNTSGGGMGLELEERLSSLDANPETSDIDMGPFAIALKLKARKAPLSGRDADEVLNDVLPVTVHETEERARRMKEKGIKAIPALFHPGHWSMVHNLIDKGLIEPPYTFAMMLGMISSSLPTPDAFLSMLRDAPKPYQMFVMSVGRHDLPMSTMAILTGQHVMIGLETNLSHAPGQMADSNARFVERTVRIAKELGREIATPAQAREMLGLSATPTSYT</sequence>
<evidence type="ECO:0000313" key="6">
    <source>
        <dbReference type="Proteomes" id="UP000184221"/>
    </source>
</evidence>
<comment type="cofactor">
    <cofactor evidence="1">
        <name>Zn(2+)</name>
        <dbReference type="ChEBI" id="CHEBI:29105"/>
    </cofactor>
</comment>
<evidence type="ECO:0000313" key="5">
    <source>
        <dbReference type="EMBL" id="SHI01069.1"/>
    </source>
</evidence>
<dbReference type="EMBL" id="FQXC01000007">
    <property type="protein sequence ID" value="SHI01069.1"/>
    <property type="molecule type" value="Genomic_DNA"/>
</dbReference>
<keyword evidence="6" id="KW-1185">Reference proteome</keyword>
<dbReference type="RefSeq" id="WP_084066304.1">
    <property type="nucleotide sequence ID" value="NZ_FQXC01000007.1"/>
</dbReference>
<keyword evidence="2" id="KW-0808">Transferase</keyword>
<organism evidence="5 6">
    <name type="scientific">Marivita hallyeonensis</name>
    <dbReference type="NCBI Taxonomy" id="996342"/>
    <lineage>
        <taxon>Bacteria</taxon>
        <taxon>Pseudomonadati</taxon>
        <taxon>Pseudomonadota</taxon>
        <taxon>Alphaproteobacteria</taxon>
        <taxon>Rhodobacterales</taxon>
        <taxon>Roseobacteraceae</taxon>
        <taxon>Marivita</taxon>
    </lineage>
</organism>
<dbReference type="GO" id="GO:0043720">
    <property type="term" value="F:3-keto-5-aminohexanoate cleavage activity"/>
    <property type="evidence" value="ECO:0007669"/>
    <property type="project" value="InterPro"/>
</dbReference>
<proteinExistence type="predicted"/>
<dbReference type="STRING" id="996342.SAMN05443551_4036"/>
<accession>A0A1M5XMU1</accession>
<dbReference type="InterPro" id="IPR008567">
    <property type="entry name" value="BKACE"/>
</dbReference>
<dbReference type="Proteomes" id="UP000184221">
    <property type="component" value="Unassembled WGS sequence"/>
</dbReference>
<evidence type="ECO:0000256" key="1">
    <source>
        <dbReference type="ARBA" id="ARBA00001947"/>
    </source>
</evidence>
<dbReference type="AlphaFoldDB" id="A0A1M5XMU1"/>
<dbReference type="Gene3D" id="3.20.20.70">
    <property type="entry name" value="Aldolase class I"/>
    <property type="match status" value="1"/>
</dbReference>